<comment type="caution">
    <text evidence="1">The sequence shown here is derived from an EMBL/GenBank/DDBJ whole genome shotgun (WGS) entry which is preliminary data.</text>
</comment>
<dbReference type="GO" id="GO:0006955">
    <property type="term" value="P:immune response"/>
    <property type="evidence" value="ECO:0007669"/>
    <property type="project" value="TreeGrafter"/>
</dbReference>
<dbReference type="InterPro" id="IPR027417">
    <property type="entry name" value="P-loop_NTPase"/>
</dbReference>
<dbReference type="AlphaFoldDB" id="A0AAV1NZS3"/>
<dbReference type="PANTHER" id="PTHR14241">
    <property type="entry name" value="INTERFERON-INDUCED PROTEIN 44"/>
    <property type="match status" value="1"/>
</dbReference>
<sequence length="170" mass="19392">MGLEPENDHGVHVEDIKLVMKGHFNHKSPLSEGNKRYNPNPTLDDKVHVLVFVVDAGKVSLMQEDVVKKMKDIRQAACDLEIPQVAILTKIDEACPKTKENIQDVYESKHLKEKVDMFSQQVGLPQSCIFLVKNYSSETYTNDYIDTMMLNTLGHIINYGEDFLNNLQQN</sequence>
<dbReference type="Proteomes" id="UP001314229">
    <property type="component" value="Unassembled WGS sequence"/>
</dbReference>
<dbReference type="Gene3D" id="3.40.50.300">
    <property type="entry name" value="P-loop containing nucleotide triphosphate hydrolases"/>
    <property type="match status" value="1"/>
</dbReference>
<accession>A0AAV1NZS3</accession>
<name>A0AAV1NZS3_SCOSC</name>
<reference evidence="1 2" key="1">
    <citation type="submission" date="2024-01" db="EMBL/GenBank/DDBJ databases">
        <authorList>
            <person name="Alioto T."/>
            <person name="Alioto T."/>
            <person name="Gomez Garrido J."/>
        </authorList>
    </citation>
    <scope>NUCLEOTIDE SEQUENCE [LARGE SCALE GENOMIC DNA]</scope>
</reference>
<organism evidence="1 2">
    <name type="scientific">Scomber scombrus</name>
    <name type="common">Atlantic mackerel</name>
    <name type="synonym">Scomber vernalis</name>
    <dbReference type="NCBI Taxonomy" id="13677"/>
    <lineage>
        <taxon>Eukaryota</taxon>
        <taxon>Metazoa</taxon>
        <taxon>Chordata</taxon>
        <taxon>Craniata</taxon>
        <taxon>Vertebrata</taxon>
        <taxon>Euteleostomi</taxon>
        <taxon>Actinopterygii</taxon>
        <taxon>Neopterygii</taxon>
        <taxon>Teleostei</taxon>
        <taxon>Neoteleostei</taxon>
        <taxon>Acanthomorphata</taxon>
        <taxon>Pelagiaria</taxon>
        <taxon>Scombriformes</taxon>
        <taxon>Scombridae</taxon>
        <taxon>Scomber</taxon>
    </lineage>
</organism>
<evidence type="ECO:0000313" key="2">
    <source>
        <dbReference type="Proteomes" id="UP001314229"/>
    </source>
</evidence>
<keyword evidence="2" id="KW-1185">Reference proteome</keyword>
<protein>
    <submittedName>
        <fullName evidence="1">Interferon-induced protein 44-like</fullName>
    </submittedName>
</protein>
<dbReference type="EMBL" id="CAWUFR010000076">
    <property type="protein sequence ID" value="CAK6964887.1"/>
    <property type="molecule type" value="Genomic_DNA"/>
</dbReference>
<dbReference type="PANTHER" id="PTHR14241:SF1">
    <property type="entry name" value="INTERFERON-INDUCED PROTEIN 44-RELATED"/>
    <property type="match status" value="1"/>
</dbReference>
<evidence type="ECO:0000313" key="1">
    <source>
        <dbReference type="EMBL" id="CAK6964887.1"/>
    </source>
</evidence>
<proteinExistence type="predicted"/>
<dbReference type="SUPFAM" id="SSF52540">
    <property type="entry name" value="P-loop containing nucleoside triphosphate hydrolases"/>
    <property type="match status" value="1"/>
</dbReference>
<gene>
    <name evidence="1" type="ORF">FSCOSCO3_A009431</name>
</gene>